<keyword evidence="5" id="KW-1185">Reference proteome</keyword>
<evidence type="ECO:0000256" key="1">
    <source>
        <dbReference type="ARBA" id="ARBA00022801"/>
    </source>
</evidence>
<protein>
    <submittedName>
        <fullName evidence="4">Alpha/beta hydrolase</fullName>
    </submittedName>
</protein>
<comment type="caution">
    <text evidence="4">The sequence shown here is derived from an EMBL/GenBank/DDBJ whole genome shotgun (WGS) entry which is preliminary data.</text>
</comment>
<dbReference type="Pfam" id="PF20434">
    <property type="entry name" value="BD-FAE"/>
    <property type="match status" value="1"/>
</dbReference>
<feature type="domain" description="BD-FAE-like" evidence="3">
    <location>
        <begin position="100"/>
        <end position="257"/>
    </location>
</feature>
<dbReference type="InterPro" id="IPR049492">
    <property type="entry name" value="BD-FAE-like_dom"/>
</dbReference>
<dbReference type="EMBL" id="JBHTLS010000128">
    <property type="protein sequence ID" value="MFD1105872.1"/>
    <property type="molecule type" value="Genomic_DNA"/>
</dbReference>
<accession>A0ABW3P5M9</accession>
<dbReference type="GO" id="GO:0016787">
    <property type="term" value="F:hydrolase activity"/>
    <property type="evidence" value="ECO:0007669"/>
    <property type="project" value="UniProtKB-KW"/>
</dbReference>
<dbReference type="PANTHER" id="PTHR48081">
    <property type="entry name" value="AB HYDROLASE SUPERFAMILY PROTEIN C4A8.06C"/>
    <property type="match status" value="1"/>
</dbReference>
<gene>
    <name evidence="4" type="ORF">ACFQ24_13485</name>
</gene>
<dbReference type="RefSeq" id="WP_380912042.1">
    <property type="nucleotide sequence ID" value="NZ_JBHTLS010000128.1"/>
</dbReference>
<name>A0ABW3P5M9_9SPHN</name>
<evidence type="ECO:0000313" key="4">
    <source>
        <dbReference type="EMBL" id="MFD1105872.1"/>
    </source>
</evidence>
<dbReference type="PANTHER" id="PTHR48081:SF6">
    <property type="entry name" value="PEPTIDASE S9 PROLYL OLIGOPEPTIDASE CATALYTIC DOMAIN-CONTAINING PROTEIN"/>
    <property type="match status" value="1"/>
</dbReference>
<keyword evidence="1 4" id="KW-0378">Hydrolase</keyword>
<dbReference type="InterPro" id="IPR029058">
    <property type="entry name" value="AB_hydrolase_fold"/>
</dbReference>
<dbReference type="Proteomes" id="UP001597203">
    <property type="component" value="Unassembled WGS sequence"/>
</dbReference>
<sequence>MAPAFARAAKPRMGETIELWPGPPPGQNPDAPTKRRVENQSRNPNTPDRWISGIDRPSIQVWRPSKPNGAGVLLVPGGSYAFLAYDNEGVSQAEWLNALGITAFILSYRLPGEGWHNRGVVPLQDAQRAMRIIRHNATKFGIDARRVAVLGFSAGGHLAGSLATRFDERIYAHIDGVDDLSARPDLAGLIYPVISLEADFTHAGSRDNLLGQGASPQALNMASVNRRVTAGTPPVFLLSTGDDGAVPSANSIAMYDAMRAARRPVALHIFESGGHGFGVRLPSSQPASIWPKLFTAFAASHGLIPASLP</sequence>
<dbReference type="InterPro" id="IPR050300">
    <property type="entry name" value="GDXG_lipolytic_enzyme"/>
</dbReference>
<evidence type="ECO:0000313" key="5">
    <source>
        <dbReference type="Proteomes" id="UP001597203"/>
    </source>
</evidence>
<dbReference type="SUPFAM" id="SSF53474">
    <property type="entry name" value="alpha/beta-Hydrolases"/>
    <property type="match status" value="1"/>
</dbReference>
<evidence type="ECO:0000259" key="3">
    <source>
        <dbReference type="Pfam" id="PF20434"/>
    </source>
</evidence>
<evidence type="ECO:0000256" key="2">
    <source>
        <dbReference type="SAM" id="MobiDB-lite"/>
    </source>
</evidence>
<feature type="region of interest" description="Disordered" evidence="2">
    <location>
        <begin position="1"/>
        <end position="53"/>
    </location>
</feature>
<reference evidence="5" key="1">
    <citation type="journal article" date="2019" name="Int. J. Syst. Evol. Microbiol.">
        <title>The Global Catalogue of Microorganisms (GCM) 10K type strain sequencing project: providing services to taxonomists for standard genome sequencing and annotation.</title>
        <authorList>
            <consortium name="The Broad Institute Genomics Platform"/>
            <consortium name="The Broad Institute Genome Sequencing Center for Infectious Disease"/>
            <person name="Wu L."/>
            <person name="Ma J."/>
        </authorList>
    </citation>
    <scope>NUCLEOTIDE SEQUENCE [LARGE SCALE GENOMIC DNA]</scope>
    <source>
        <strain evidence="5">CCUG 54329</strain>
    </source>
</reference>
<organism evidence="4 5">
    <name type="scientific">Sphingobium olei</name>
    <dbReference type="NCBI Taxonomy" id="420955"/>
    <lineage>
        <taxon>Bacteria</taxon>
        <taxon>Pseudomonadati</taxon>
        <taxon>Pseudomonadota</taxon>
        <taxon>Alphaproteobacteria</taxon>
        <taxon>Sphingomonadales</taxon>
        <taxon>Sphingomonadaceae</taxon>
        <taxon>Sphingobium</taxon>
    </lineage>
</organism>
<proteinExistence type="predicted"/>
<dbReference type="Gene3D" id="3.40.50.1820">
    <property type="entry name" value="alpha/beta hydrolase"/>
    <property type="match status" value="1"/>
</dbReference>